<protein>
    <submittedName>
        <fullName evidence="2">Uncharacterized protein</fullName>
    </submittedName>
</protein>
<comment type="caution">
    <text evidence="2">The sequence shown here is derived from an EMBL/GenBank/DDBJ whole genome shotgun (WGS) entry which is preliminary data.</text>
</comment>
<accession>A0ABR1U0L6</accession>
<evidence type="ECO:0000313" key="2">
    <source>
        <dbReference type="EMBL" id="KAK8052438.1"/>
    </source>
</evidence>
<name>A0ABR1U0L6_9PEZI</name>
<feature type="region of interest" description="Disordered" evidence="1">
    <location>
        <begin position="56"/>
        <end position="92"/>
    </location>
</feature>
<proteinExistence type="predicted"/>
<reference evidence="2 3" key="1">
    <citation type="submission" date="2023-01" db="EMBL/GenBank/DDBJ databases">
        <title>Analysis of 21 Apiospora genomes using comparative genomics revels a genus with tremendous synthesis potential of carbohydrate active enzymes and secondary metabolites.</title>
        <authorList>
            <person name="Sorensen T."/>
        </authorList>
    </citation>
    <scope>NUCLEOTIDE SEQUENCE [LARGE SCALE GENOMIC DNA]</scope>
    <source>
        <strain evidence="2 3">CBS 33761</strain>
    </source>
</reference>
<sequence length="92" mass="10352">MPPPETSSNQSGTRTSRTRYQSIFPVAWLFKSTGPDSPWISPPFTFIKREGLTYKKRDVTAAKSKAEKKDDVKAKKEENAETAPAAKHDERP</sequence>
<keyword evidence="3" id="KW-1185">Reference proteome</keyword>
<feature type="compositionally biased region" description="Basic and acidic residues" evidence="1">
    <location>
        <begin position="56"/>
        <end position="79"/>
    </location>
</feature>
<gene>
    <name evidence="2" type="ORF">PG993_003823</name>
</gene>
<evidence type="ECO:0000313" key="3">
    <source>
        <dbReference type="Proteomes" id="UP001444661"/>
    </source>
</evidence>
<dbReference type="EMBL" id="JAQQWK010000002">
    <property type="protein sequence ID" value="KAK8052438.1"/>
    <property type="molecule type" value="Genomic_DNA"/>
</dbReference>
<evidence type="ECO:0000256" key="1">
    <source>
        <dbReference type="SAM" id="MobiDB-lite"/>
    </source>
</evidence>
<organism evidence="2 3">
    <name type="scientific">Apiospora rasikravindrae</name>
    <dbReference type="NCBI Taxonomy" id="990691"/>
    <lineage>
        <taxon>Eukaryota</taxon>
        <taxon>Fungi</taxon>
        <taxon>Dikarya</taxon>
        <taxon>Ascomycota</taxon>
        <taxon>Pezizomycotina</taxon>
        <taxon>Sordariomycetes</taxon>
        <taxon>Xylariomycetidae</taxon>
        <taxon>Amphisphaeriales</taxon>
        <taxon>Apiosporaceae</taxon>
        <taxon>Apiospora</taxon>
    </lineage>
</organism>
<dbReference type="Proteomes" id="UP001444661">
    <property type="component" value="Unassembled WGS sequence"/>
</dbReference>